<dbReference type="SUPFAM" id="SSF54631">
    <property type="entry name" value="CBS-domain pair"/>
    <property type="match status" value="2"/>
</dbReference>
<gene>
    <name evidence="4" type="ORF">APZ16_04355</name>
</gene>
<feature type="domain" description="CBS" evidence="3">
    <location>
        <begin position="16"/>
        <end position="73"/>
    </location>
</feature>
<feature type="domain" description="CBS" evidence="3">
    <location>
        <begin position="221"/>
        <end position="272"/>
    </location>
</feature>
<evidence type="ECO:0000256" key="2">
    <source>
        <dbReference type="PROSITE-ProRule" id="PRU00703"/>
    </source>
</evidence>
<evidence type="ECO:0000259" key="3">
    <source>
        <dbReference type="PROSITE" id="PS51371"/>
    </source>
</evidence>
<dbReference type="SMART" id="SM00116">
    <property type="entry name" value="CBS"/>
    <property type="match status" value="4"/>
</dbReference>
<accession>A0A147K113</accession>
<evidence type="ECO:0000313" key="5">
    <source>
        <dbReference type="Proteomes" id="UP000074294"/>
    </source>
</evidence>
<evidence type="ECO:0000313" key="4">
    <source>
        <dbReference type="EMBL" id="KUO42529.1"/>
    </source>
</evidence>
<name>A0A147K113_HADYE</name>
<organism evidence="4 5">
    <name type="scientific">Hadarchaeum yellowstonense</name>
    <dbReference type="NCBI Taxonomy" id="1776334"/>
    <lineage>
        <taxon>Archaea</taxon>
        <taxon>Methanobacteriati</taxon>
        <taxon>Candidatus Hadarchaeota</taxon>
        <taxon>Candidatus Hadarchaeia</taxon>
        <taxon>Candidatus Hadarchaeales</taxon>
        <taxon>Candidatus Hadarchaeaceae</taxon>
        <taxon>Candidatus Hadarchaeum</taxon>
    </lineage>
</organism>
<reference evidence="4 5" key="1">
    <citation type="journal article" date="2016" name="Nat. Microbiol.">
        <title>Genomic inference of the metabolism of cosmopolitan subsurface Archaea, Hadesarchaea.</title>
        <authorList>
            <person name="Baker B.J."/>
            <person name="Saw J.H."/>
            <person name="Lind A.E."/>
            <person name="Lazar C.S."/>
            <person name="Hinrichs K.-U."/>
            <person name="Teske A.P."/>
            <person name="Ettema T.J."/>
        </authorList>
    </citation>
    <scope>NUCLEOTIDE SEQUENCE [LARGE SCALE GENOMIC DNA]</scope>
</reference>
<dbReference type="PROSITE" id="PS51371">
    <property type="entry name" value="CBS"/>
    <property type="match status" value="4"/>
</dbReference>
<sequence length="272" mass="29819">MACRDVLSGVKVEDVMRPCSVFVSSNDLVTKARAVMRSTGFRSLPVIDEGRLSGIITIREVMQVTSTRSNITVSGIMSPSRLVATPKMSLVDLARQMVDLEVSDVPVVRSSSDRTVVGLVRLDDILTQISGRISPGKLVEELMITDVVTCEPDDEISKIWDLMEKTNCSGLPVVRLDKRRRRKQVIGMITRSDIIRSGTIRLSEESDKGRFKSPPRVKSVMRTPAIAVSPKTSVSDAIDLMLSKRVGRLAVVVDGYLVGILSRSDVIKFACG</sequence>
<dbReference type="InterPro" id="IPR046342">
    <property type="entry name" value="CBS_dom_sf"/>
</dbReference>
<dbReference type="InterPro" id="IPR051257">
    <property type="entry name" value="Diverse_CBS-Domain"/>
</dbReference>
<dbReference type="EMBL" id="LQMQ01000005">
    <property type="protein sequence ID" value="KUO42529.1"/>
    <property type="molecule type" value="Genomic_DNA"/>
</dbReference>
<comment type="caution">
    <text evidence="4">The sequence shown here is derived from an EMBL/GenBank/DDBJ whole genome shotgun (WGS) entry which is preliminary data.</text>
</comment>
<dbReference type="STRING" id="1776334.APZ16_04355"/>
<keyword evidence="1 2" id="KW-0129">CBS domain</keyword>
<protein>
    <recommendedName>
        <fullName evidence="3">CBS domain-containing protein</fullName>
    </recommendedName>
</protein>
<dbReference type="AlphaFoldDB" id="A0A147K113"/>
<feature type="domain" description="CBS" evidence="3">
    <location>
        <begin position="77"/>
        <end position="138"/>
    </location>
</feature>
<proteinExistence type="predicted"/>
<feature type="domain" description="CBS" evidence="3">
    <location>
        <begin position="143"/>
        <end position="205"/>
    </location>
</feature>
<dbReference type="Pfam" id="PF00571">
    <property type="entry name" value="CBS"/>
    <property type="match status" value="4"/>
</dbReference>
<dbReference type="PANTHER" id="PTHR43080">
    <property type="entry name" value="CBS DOMAIN-CONTAINING PROTEIN CBSX3, MITOCHONDRIAL"/>
    <property type="match status" value="1"/>
</dbReference>
<dbReference type="Gene3D" id="3.10.580.10">
    <property type="entry name" value="CBS-domain"/>
    <property type="match status" value="3"/>
</dbReference>
<evidence type="ECO:0000256" key="1">
    <source>
        <dbReference type="ARBA" id="ARBA00023122"/>
    </source>
</evidence>
<dbReference type="Proteomes" id="UP000074294">
    <property type="component" value="Unassembled WGS sequence"/>
</dbReference>
<dbReference type="PANTHER" id="PTHR43080:SF29">
    <property type="entry name" value="OS02G0818000 PROTEIN"/>
    <property type="match status" value="1"/>
</dbReference>
<dbReference type="InterPro" id="IPR000644">
    <property type="entry name" value="CBS_dom"/>
</dbReference>